<organism evidence="2 3">
    <name type="scientific">Trichoderma longibrachiatum ATCC 18648</name>
    <dbReference type="NCBI Taxonomy" id="983965"/>
    <lineage>
        <taxon>Eukaryota</taxon>
        <taxon>Fungi</taxon>
        <taxon>Dikarya</taxon>
        <taxon>Ascomycota</taxon>
        <taxon>Pezizomycotina</taxon>
        <taxon>Sordariomycetes</taxon>
        <taxon>Hypocreomycetidae</taxon>
        <taxon>Hypocreales</taxon>
        <taxon>Hypocreaceae</taxon>
        <taxon>Trichoderma</taxon>
    </lineage>
</organism>
<feature type="compositionally biased region" description="Low complexity" evidence="1">
    <location>
        <begin position="151"/>
        <end position="168"/>
    </location>
</feature>
<evidence type="ECO:0000256" key="1">
    <source>
        <dbReference type="SAM" id="MobiDB-lite"/>
    </source>
</evidence>
<dbReference type="OrthoDB" id="4899822at2759"/>
<protein>
    <submittedName>
        <fullName evidence="2">Uncharacterized protein</fullName>
    </submittedName>
</protein>
<dbReference type="EMBL" id="KZ679137">
    <property type="protein sequence ID" value="PTB73975.1"/>
    <property type="molecule type" value="Genomic_DNA"/>
</dbReference>
<feature type="compositionally biased region" description="Polar residues" evidence="1">
    <location>
        <begin position="134"/>
        <end position="150"/>
    </location>
</feature>
<dbReference type="Proteomes" id="UP000240760">
    <property type="component" value="Unassembled WGS sequence"/>
</dbReference>
<reference evidence="2 3" key="1">
    <citation type="submission" date="2016-07" db="EMBL/GenBank/DDBJ databases">
        <title>Multiple horizontal gene transfer events from other fungi enriched the ability of initially mycotrophic Trichoderma (Ascomycota) to feed on dead plant biomass.</title>
        <authorList>
            <consortium name="DOE Joint Genome Institute"/>
            <person name="Aerts A."/>
            <person name="Atanasova L."/>
            <person name="Chenthamara K."/>
            <person name="Zhang J."/>
            <person name="Grujic M."/>
            <person name="Henrissat B."/>
            <person name="Kuo A."/>
            <person name="Salamov A."/>
            <person name="Lipzen A."/>
            <person name="Labutti K."/>
            <person name="Barry K."/>
            <person name="Miao Y."/>
            <person name="Rahimi M.J."/>
            <person name="Shen Q."/>
            <person name="Grigoriev I.V."/>
            <person name="Kubicek C.P."/>
            <person name="Druzhinina I.S."/>
        </authorList>
    </citation>
    <scope>NUCLEOTIDE SEQUENCE [LARGE SCALE GENOMIC DNA]</scope>
    <source>
        <strain evidence="2 3">ATCC 18648</strain>
    </source>
</reference>
<proteinExistence type="predicted"/>
<keyword evidence="3" id="KW-1185">Reference proteome</keyword>
<evidence type="ECO:0000313" key="2">
    <source>
        <dbReference type="EMBL" id="PTB73975.1"/>
    </source>
</evidence>
<feature type="compositionally biased region" description="Polar residues" evidence="1">
    <location>
        <begin position="190"/>
        <end position="214"/>
    </location>
</feature>
<sequence length="292" mass="31598">MSAVSSCSDSRESFGVPKDAHSFRSSYHRLARKCRRTASPSVPTTTALVSAALTSAAPVVKFEARRTRVLFVPDIPKTSHSTSTLSHSASQASSSVAVEAQDVPPPSPSPEPAAVRTRPRISIRTTSIDDGLAHQSTTARKTVWKSSSKESLASPTPSPATTVSSTSPWLEVPISPHSPRRNRFGRGHSSDYSLRNASQDSHTSQSSFRTTGSTESKKSRDLLQAIGSMVDDHVRQLRGSILSPVGKVSRLPRDHCRETLVCLQEDIHSLLQRQATNQTHSFPLSRALRAVS</sequence>
<feature type="compositionally biased region" description="Low complexity" evidence="1">
    <location>
        <begin position="78"/>
        <end position="95"/>
    </location>
</feature>
<name>A0A2T4BXI6_TRILO</name>
<gene>
    <name evidence="2" type="ORF">M440DRAFT_1404179</name>
</gene>
<feature type="region of interest" description="Disordered" evidence="1">
    <location>
        <begin position="1"/>
        <end position="25"/>
    </location>
</feature>
<accession>A0A2T4BXI6</accession>
<feature type="region of interest" description="Disordered" evidence="1">
    <location>
        <begin position="77"/>
        <end position="218"/>
    </location>
</feature>
<dbReference type="AlphaFoldDB" id="A0A2T4BXI6"/>
<evidence type="ECO:0000313" key="3">
    <source>
        <dbReference type="Proteomes" id="UP000240760"/>
    </source>
</evidence>